<accession>V9PXD3</accession>
<reference evidence="14" key="2">
    <citation type="journal article" date="2014" name="BMC Genomics">
        <title>Fragmented mitochondrial genomes of the rat lice, Polyplax asiatica and Polyplax spinulosa: intra-genus variation in fragmentation pattern and a possible link between the extent of fragmentation and the length of life cycle.</title>
        <authorList>
            <person name="Dong W.G."/>
            <person name="Song S."/>
            <person name="Jin D.C."/>
            <person name="Guo X.G."/>
            <person name="Shao R."/>
        </authorList>
    </citation>
    <scope>NUCLEOTIDE SEQUENCE</scope>
</reference>
<feature type="chain" id="PRO_5004781104" description="NADH-ubiquinone oxidoreductase chain 5" evidence="11">
    <location>
        <begin position="27"/>
        <end position="562"/>
    </location>
</feature>
<keyword evidence="6" id="KW-0249">Electron transport</keyword>
<evidence type="ECO:0000259" key="13">
    <source>
        <dbReference type="Pfam" id="PF00662"/>
    </source>
</evidence>
<comment type="subcellular location">
    <subcellularLocation>
        <location evidence="2">Membrane</location>
        <topology evidence="2">Multi-pass membrane protein</topology>
    </subcellularLocation>
</comment>
<geneLocation type="mitochondrion" evidence="14"/>
<evidence type="ECO:0000256" key="7">
    <source>
        <dbReference type="ARBA" id="ARBA00022989"/>
    </source>
</evidence>
<keyword evidence="5 10" id="KW-0812">Transmembrane</keyword>
<feature type="transmembrane region" description="Helical" evidence="10">
    <location>
        <begin position="235"/>
        <end position="254"/>
    </location>
</feature>
<evidence type="ECO:0000259" key="12">
    <source>
        <dbReference type="Pfam" id="PF00361"/>
    </source>
</evidence>
<dbReference type="GO" id="GO:0015990">
    <property type="term" value="P:electron transport coupled proton transport"/>
    <property type="evidence" value="ECO:0007669"/>
    <property type="project" value="TreeGrafter"/>
</dbReference>
<evidence type="ECO:0000256" key="9">
    <source>
        <dbReference type="ARBA" id="ARBA00049551"/>
    </source>
</evidence>
<comment type="function">
    <text evidence="10">Core subunit of the mitochondrial membrane respiratory chain NADH dehydrogenase (Complex I) which catalyzes electron transfer from NADH through the respiratory chain, using ubiquinone as an electron acceptor. Essential for the catalytic activity and assembly of complex I.</text>
</comment>
<keyword evidence="8 10" id="KW-0472">Membrane</keyword>
<feature type="transmembrane region" description="Helical" evidence="10">
    <location>
        <begin position="50"/>
        <end position="72"/>
    </location>
</feature>
<dbReference type="Pfam" id="PF00361">
    <property type="entry name" value="Proton_antipo_M"/>
    <property type="match status" value="1"/>
</dbReference>
<dbReference type="EC" id="7.1.1.2" evidence="3 10"/>
<dbReference type="PANTHER" id="PTHR42829:SF2">
    <property type="entry name" value="NADH-UBIQUINONE OXIDOREDUCTASE CHAIN 5"/>
    <property type="match status" value="1"/>
</dbReference>
<evidence type="ECO:0000313" key="14">
    <source>
        <dbReference type="EMBL" id="AHB85657.1"/>
    </source>
</evidence>
<dbReference type="GO" id="GO:0016020">
    <property type="term" value="C:membrane"/>
    <property type="evidence" value="ECO:0007669"/>
    <property type="project" value="UniProtKB-SubCell"/>
</dbReference>
<feature type="domain" description="NADH-Ubiquinone oxidoreductase (complex I) chain 5 N-terminal" evidence="13">
    <location>
        <begin position="46"/>
        <end position="86"/>
    </location>
</feature>
<reference evidence="14" key="1">
    <citation type="submission" date="2013-09" db="EMBL/GenBank/DDBJ databases">
        <authorList>
            <person name="Dong W.-G."/>
            <person name="Song S."/>
            <person name="Jin D.-C."/>
            <person name="Guo X.-G."/>
            <person name="Shao R."/>
        </authorList>
    </citation>
    <scope>NUCLEOTIDE SEQUENCE</scope>
</reference>
<dbReference type="Pfam" id="PF00662">
    <property type="entry name" value="Proton_antipo_N"/>
    <property type="match status" value="1"/>
</dbReference>
<evidence type="ECO:0000256" key="11">
    <source>
        <dbReference type="SAM" id="SignalP"/>
    </source>
</evidence>
<evidence type="ECO:0000256" key="5">
    <source>
        <dbReference type="ARBA" id="ARBA00022692"/>
    </source>
</evidence>
<dbReference type="GO" id="GO:0003954">
    <property type="term" value="F:NADH dehydrogenase activity"/>
    <property type="evidence" value="ECO:0007669"/>
    <property type="project" value="TreeGrafter"/>
</dbReference>
<dbReference type="InterPro" id="IPR003945">
    <property type="entry name" value="NU5C-like"/>
</dbReference>
<name>V9PXD3_9NEOP</name>
<feature type="transmembrane region" description="Helical" evidence="10">
    <location>
        <begin position="410"/>
        <end position="431"/>
    </location>
</feature>
<evidence type="ECO:0000256" key="1">
    <source>
        <dbReference type="ARBA" id="ARBA00003257"/>
    </source>
</evidence>
<dbReference type="PRINTS" id="PR01434">
    <property type="entry name" value="NADHDHGNASE5"/>
</dbReference>
<feature type="transmembrane region" description="Helical" evidence="10">
    <location>
        <begin position="451"/>
        <end position="468"/>
    </location>
</feature>
<protein>
    <recommendedName>
        <fullName evidence="4 10">NADH-ubiquinone oxidoreductase chain 5</fullName>
        <ecNumber evidence="3 10">7.1.1.2</ecNumber>
    </recommendedName>
</protein>
<feature type="transmembrane region" description="Helical" evidence="10">
    <location>
        <begin position="106"/>
        <end position="126"/>
    </location>
</feature>
<comment type="function">
    <text evidence="1">Core subunit of the mitochondrial membrane respiratory chain NADH dehydrogenase (Complex I) that is believed to belong to the minimal assembly required for catalysis. Complex I functions in the transfer of electrons from NADH to the respiratory chain. The immediate electron acceptor for the enzyme is believed to be ubiquinone.</text>
</comment>
<dbReference type="PANTHER" id="PTHR42829">
    <property type="entry name" value="NADH-UBIQUINONE OXIDOREDUCTASE CHAIN 5"/>
    <property type="match status" value="1"/>
</dbReference>
<feature type="transmembrane region" description="Helical" evidence="10">
    <location>
        <begin position="147"/>
        <end position="165"/>
    </location>
</feature>
<dbReference type="InterPro" id="IPR001516">
    <property type="entry name" value="Proton_antipo_N"/>
</dbReference>
<sequence length="562" mass="61867">MAKLSSFCWVIWLALSLMLLLLVVHLGPESSTVVTHPWMGGPSEPYLGLMLDWISFLFLLMVLGVSSSVFLYSKGYFKKDEHNKFFPILSSFVVSMLVLVSSKGFFMALVGWDLLGISSLCLIFYFKSWSSYNGGLVTFLSNRFGDLLLFSSLGLLLVGGSEWSFPLSSPGPWGSGLMLLGAMTKSAQYPFSAWLPLAMAAPTPVSSLVHSSTLVTAGLFIVVRHSPSTFPSVSWLGVLVSFASVIYACSSALIEVDLKKIIAFSTLSHLGLMVLFVSMGSIEAALVHMLSHASFKSMTFMAAGASIHLKEETQDSRHFSLRVTSSPLVWSVWVFSLTSMAGLPFLSGFISKENLFCNLNSQWEGLLPALTLSLGTVGTAAYSLRILLFLRNSQAFSPFSSNSFGESEKWMSRGMILGLIISLSLCIFLPWGISEEKSSPLLMESSTKSSVFIFMLIGGVSGLTLMKAPHILWWKGKLIPEAPWGLLKLTKSPLSPAVSGPFSQMGEMLDHKGLTDWIPLQFIFYMKSTFYFKMKILESSTLKVLPWVVGQIVIIYHFKVLW</sequence>
<keyword evidence="11" id="KW-0732">Signal</keyword>
<evidence type="ECO:0000256" key="2">
    <source>
        <dbReference type="ARBA" id="ARBA00004141"/>
    </source>
</evidence>
<dbReference type="GO" id="GO:0042773">
    <property type="term" value="P:ATP synthesis coupled electron transport"/>
    <property type="evidence" value="ECO:0007669"/>
    <property type="project" value="InterPro"/>
</dbReference>
<evidence type="ECO:0000256" key="4">
    <source>
        <dbReference type="ARBA" id="ARBA00021096"/>
    </source>
</evidence>
<feature type="transmembrane region" description="Helical" evidence="10">
    <location>
        <begin position="536"/>
        <end position="558"/>
    </location>
</feature>
<comment type="catalytic activity">
    <reaction evidence="9 10">
        <text>a ubiquinone + NADH + 5 H(+)(in) = a ubiquinol + NAD(+) + 4 H(+)(out)</text>
        <dbReference type="Rhea" id="RHEA:29091"/>
        <dbReference type="Rhea" id="RHEA-COMP:9565"/>
        <dbReference type="Rhea" id="RHEA-COMP:9566"/>
        <dbReference type="ChEBI" id="CHEBI:15378"/>
        <dbReference type="ChEBI" id="CHEBI:16389"/>
        <dbReference type="ChEBI" id="CHEBI:17976"/>
        <dbReference type="ChEBI" id="CHEBI:57540"/>
        <dbReference type="ChEBI" id="CHEBI:57945"/>
        <dbReference type="EC" id="7.1.1.2"/>
    </reaction>
</comment>
<feature type="signal peptide" evidence="11">
    <location>
        <begin position="1"/>
        <end position="26"/>
    </location>
</feature>
<dbReference type="InterPro" id="IPR001750">
    <property type="entry name" value="ND/Mrp_TM"/>
</dbReference>
<feature type="transmembrane region" description="Helical" evidence="10">
    <location>
        <begin position="84"/>
        <end position="100"/>
    </location>
</feature>
<feature type="transmembrane region" description="Helical" evidence="10">
    <location>
        <begin position="328"/>
        <end position="350"/>
    </location>
</feature>
<dbReference type="EMBL" id="KF647755">
    <property type="protein sequence ID" value="AHB85657.1"/>
    <property type="molecule type" value="Genomic_DNA"/>
</dbReference>
<evidence type="ECO:0000256" key="6">
    <source>
        <dbReference type="ARBA" id="ARBA00022982"/>
    </source>
</evidence>
<gene>
    <name evidence="14" type="primary">nad5</name>
</gene>
<keyword evidence="7 10" id="KW-1133">Transmembrane helix</keyword>
<evidence type="ECO:0000256" key="8">
    <source>
        <dbReference type="ARBA" id="ARBA00023136"/>
    </source>
</evidence>
<keyword evidence="10" id="KW-0813">Transport</keyword>
<feature type="transmembrane region" description="Helical" evidence="10">
    <location>
        <begin position="205"/>
        <end position="223"/>
    </location>
</feature>
<evidence type="ECO:0000256" key="3">
    <source>
        <dbReference type="ARBA" id="ARBA00012944"/>
    </source>
</evidence>
<keyword evidence="10" id="KW-0830">Ubiquinone</keyword>
<proteinExistence type="inferred from homology"/>
<organism evidence="14">
    <name type="scientific">Polyplax asiatica</name>
    <dbReference type="NCBI Taxonomy" id="1425297"/>
    <lineage>
        <taxon>Eukaryota</taxon>
        <taxon>Metazoa</taxon>
        <taxon>Ecdysozoa</taxon>
        <taxon>Arthropoda</taxon>
        <taxon>Hexapoda</taxon>
        <taxon>Insecta</taxon>
        <taxon>Pterygota</taxon>
        <taxon>Neoptera</taxon>
        <taxon>Paraneoptera</taxon>
        <taxon>Psocodea</taxon>
        <taxon>Troctomorpha</taxon>
        <taxon>Phthiraptera</taxon>
        <taxon>Anoplura</taxon>
        <taxon>Polyplacidae</taxon>
        <taxon>Polyplax</taxon>
    </lineage>
</organism>
<feature type="domain" description="NADH:quinone oxidoreductase/Mrp antiporter transmembrane" evidence="12">
    <location>
        <begin position="105"/>
        <end position="359"/>
    </location>
</feature>
<comment type="similarity">
    <text evidence="10">Belongs to the complex I subunit 5 family.</text>
</comment>
<keyword evidence="10 14" id="KW-0496">Mitochondrion</keyword>
<dbReference type="AlphaFoldDB" id="V9PXD3"/>
<evidence type="ECO:0000256" key="10">
    <source>
        <dbReference type="RuleBase" id="RU003404"/>
    </source>
</evidence>
<keyword evidence="10" id="KW-0520">NAD</keyword>
<dbReference type="GO" id="GO:0008137">
    <property type="term" value="F:NADH dehydrogenase (ubiquinone) activity"/>
    <property type="evidence" value="ECO:0007669"/>
    <property type="project" value="UniProtKB-EC"/>
</dbReference>
<feature type="transmembrane region" description="Helical" evidence="10">
    <location>
        <begin position="370"/>
        <end position="390"/>
    </location>
</feature>